<dbReference type="InterPro" id="IPR027839">
    <property type="entry name" value="DUF4432"/>
</dbReference>
<proteinExistence type="predicted"/>
<accession>A0A329MI18</accession>
<dbReference type="Pfam" id="PF14486">
    <property type="entry name" value="DUF4432"/>
    <property type="match status" value="1"/>
</dbReference>
<protein>
    <submittedName>
        <fullName evidence="1">DUF4432 domain-containing protein</fullName>
    </submittedName>
</protein>
<dbReference type="InterPro" id="IPR014718">
    <property type="entry name" value="GH-type_carb-bd"/>
</dbReference>
<dbReference type="AlphaFoldDB" id="A0A329MI18"/>
<dbReference type="EMBL" id="QMFB01000013">
    <property type="protein sequence ID" value="RAV19228.1"/>
    <property type="molecule type" value="Genomic_DNA"/>
</dbReference>
<gene>
    <name evidence="1" type="ORF">DQG23_22085</name>
</gene>
<dbReference type="Proteomes" id="UP000250369">
    <property type="component" value="Unassembled WGS sequence"/>
</dbReference>
<comment type="caution">
    <text evidence="1">The sequence shown here is derived from an EMBL/GenBank/DDBJ whole genome shotgun (WGS) entry which is preliminary data.</text>
</comment>
<dbReference type="RefSeq" id="WP_113033046.1">
    <property type="nucleotide sequence ID" value="NZ_QMFB01000013.1"/>
</dbReference>
<reference evidence="1 2" key="1">
    <citation type="journal article" date="2009" name="Int. J. Syst. Evol. Microbiol.">
        <title>Paenibacillus contaminans sp. nov., isolated from a contaminated laboratory plate.</title>
        <authorList>
            <person name="Chou J.H."/>
            <person name="Lee J.H."/>
            <person name="Lin M.C."/>
            <person name="Chang P.S."/>
            <person name="Arun A.B."/>
            <person name="Young C.C."/>
            <person name="Chen W.M."/>
        </authorList>
    </citation>
    <scope>NUCLEOTIDE SEQUENCE [LARGE SCALE GENOMIC DNA]</scope>
    <source>
        <strain evidence="1 2">CKOBP-6</strain>
    </source>
</reference>
<dbReference type="GO" id="GO:0030246">
    <property type="term" value="F:carbohydrate binding"/>
    <property type="evidence" value="ECO:0007669"/>
    <property type="project" value="InterPro"/>
</dbReference>
<dbReference type="OrthoDB" id="146552at2"/>
<name>A0A329MI18_9BACL</name>
<dbReference type="Gene3D" id="2.70.98.10">
    <property type="match status" value="1"/>
</dbReference>
<sequence>MGIQTKLHLDASYFTREEQLLVEHGTLQASIFRYRSGVCGVRLANSSGRLVVLPYQGQQIWSIEFAGQSLGMKSIFEEPQPTRDFLSTYGGFLQHCGLTAMGNPGPEDAHPVHGELPNAPYQQAFIQAGSDERGAYLEVGGSYRHAIAFTCDYKAEPVIRLYEDATTVQIRFTATNLRTEPMEYMYLAHVNFRPVDYGRLVYSAPCGADQVRVTPGAVDSPPAEYYAFIDRVSQNPSLLNVFEPEHLLNLEVLQFFKYLADRDGWAHSIHIQPDGCAGYVKHRPEQLDKVVRWIVRNGTEEALGLALPATAEPGGYTKEKQKGNIRTLPAKSSVTFELEAGLLLPEQAIAMEKHINDVLSGA</sequence>
<organism evidence="1 2">
    <name type="scientific">Paenibacillus contaminans</name>
    <dbReference type="NCBI Taxonomy" id="450362"/>
    <lineage>
        <taxon>Bacteria</taxon>
        <taxon>Bacillati</taxon>
        <taxon>Bacillota</taxon>
        <taxon>Bacilli</taxon>
        <taxon>Bacillales</taxon>
        <taxon>Paenibacillaceae</taxon>
        <taxon>Paenibacillus</taxon>
    </lineage>
</organism>
<evidence type="ECO:0000313" key="2">
    <source>
        <dbReference type="Proteomes" id="UP000250369"/>
    </source>
</evidence>
<keyword evidence="2" id="KW-1185">Reference proteome</keyword>
<evidence type="ECO:0000313" key="1">
    <source>
        <dbReference type="EMBL" id="RAV19228.1"/>
    </source>
</evidence>